<dbReference type="PANTHER" id="PTHR30572:SF18">
    <property type="entry name" value="ABC-TYPE MACROLIDE FAMILY EXPORT SYSTEM PERMEASE COMPONENT 2"/>
    <property type="match status" value="1"/>
</dbReference>
<feature type="transmembrane region" description="Helical" evidence="6">
    <location>
        <begin position="705"/>
        <end position="732"/>
    </location>
</feature>
<keyword evidence="10" id="KW-1185">Reference proteome</keyword>
<dbReference type="PANTHER" id="PTHR30572">
    <property type="entry name" value="MEMBRANE COMPONENT OF TRANSPORTER-RELATED"/>
    <property type="match status" value="1"/>
</dbReference>
<evidence type="ECO:0000259" key="7">
    <source>
        <dbReference type="Pfam" id="PF02687"/>
    </source>
</evidence>
<dbReference type="RefSeq" id="WP_188417472.1">
    <property type="nucleotide sequence ID" value="NZ_BMDO01000007.1"/>
</dbReference>
<feature type="transmembrane region" description="Helical" evidence="6">
    <location>
        <begin position="316"/>
        <end position="338"/>
    </location>
</feature>
<gene>
    <name evidence="9" type="ORF">GCM10011425_26280</name>
</gene>
<dbReference type="InterPro" id="IPR025857">
    <property type="entry name" value="MacB_PCD"/>
</dbReference>
<organism evidence="9 10">
    <name type="scientific">Mucilaginibacter galii</name>
    <dbReference type="NCBI Taxonomy" id="2005073"/>
    <lineage>
        <taxon>Bacteria</taxon>
        <taxon>Pseudomonadati</taxon>
        <taxon>Bacteroidota</taxon>
        <taxon>Sphingobacteriia</taxon>
        <taxon>Sphingobacteriales</taxon>
        <taxon>Sphingobacteriaceae</taxon>
        <taxon>Mucilaginibacter</taxon>
    </lineage>
</organism>
<feature type="transmembrane region" description="Helical" evidence="6">
    <location>
        <begin position="263"/>
        <end position="285"/>
    </location>
</feature>
<feature type="domain" description="ABC3 transporter permease C-terminal" evidence="7">
    <location>
        <begin position="664"/>
        <end position="776"/>
    </location>
</feature>
<reference evidence="9" key="2">
    <citation type="submission" date="2020-09" db="EMBL/GenBank/DDBJ databases">
        <authorList>
            <person name="Sun Q."/>
            <person name="Sedlacek I."/>
        </authorList>
    </citation>
    <scope>NUCLEOTIDE SEQUENCE</scope>
    <source>
        <strain evidence="9">CCM 8711</strain>
    </source>
</reference>
<dbReference type="EMBL" id="BMDO01000007">
    <property type="protein sequence ID" value="GGI51416.1"/>
    <property type="molecule type" value="Genomic_DNA"/>
</dbReference>
<evidence type="ECO:0000313" key="10">
    <source>
        <dbReference type="Proteomes" id="UP000662074"/>
    </source>
</evidence>
<sequence length="784" mass="87313">MFGLILGFTVFIFIAEYVAYEWNANRFHQNFNQLSRLSFLYKTGESNYYLPPGLGPTLKSNVPGIKQVVRIGENVGSGVLSINTGASKNVFREERVSFVDGQFLKVFTFPVLQGNGLLNEPQTMALSKTTAIKYFGNVNAVGKVIQVNNQFGNTDYTVTSVYQDMPQNSDIQADVLLSYKTLESAALRNGNDWADPTGLGSEYSYLYILTNENANLSQISAQATNLWHKLKPDSKNDHVGLQPFQNLHIAPGFSYQFQTYGSLLLLIAFLSVAMLIIVIAWVNYINLSTAQALNRAREVGVRKVLGASRGQLTLQYLTETFVLTTISLGVAMLMVLMLQAAYNSFLEKQLSLAVLNAGWFWLGGATLIISGTLLAGGYVSWVLSSFNPLKTIRSKAFLKVGGLSLRRGLVVFQFVTSIIFIIATIVLYEQLQYMQNQDLGMKVEQRLAVTGPSIINSSQRDNSIAFENEVRQLPFVKQLSASNNIPGQGYNFSTAGITKSNANPGDDKKSYAMLIVDDQFFKTYDINIKYGTGFTLPMLAHGWTKTKKVVLNEAAVRQLGYNDNNAIIGQKIKWNNDFEIVGVVKDYHHLGLHEQIKPMIFLPAVADGFFTLKMETANMSTKMEQIRSLYQKNFPGEPFSYSFLDEVYDKQYKTEYQLGKIFIAAAFTAVLIACMGLLGLAMFAARRRIKEIGIRKILGANVFSLVNLISADFLKLVVVALVVASPIAWYIMHRWLEGFAYRITMQWWMFASAGLMALFIAFATVSIQAIKAAVSNPVKSLRSE</sequence>
<evidence type="ECO:0000256" key="6">
    <source>
        <dbReference type="SAM" id="Phobius"/>
    </source>
</evidence>
<evidence type="ECO:0000256" key="1">
    <source>
        <dbReference type="ARBA" id="ARBA00004651"/>
    </source>
</evidence>
<keyword evidence="5 6" id="KW-0472">Membrane</keyword>
<evidence type="ECO:0000256" key="2">
    <source>
        <dbReference type="ARBA" id="ARBA00022475"/>
    </source>
</evidence>
<evidence type="ECO:0000313" key="9">
    <source>
        <dbReference type="EMBL" id="GGI51416.1"/>
    </source>
</evidence>
<feature type="domain" description="MacB-like periplasmic core" evidence="8">
    <location>
        <begin position="1"/>
        <end position="225"/>
    </location>
</feature>
<evidence type="ECO:0000256" key="5">
    <source>
        <dbReference type="ARBA" id="ARBA00023136"/>
    </source>
</evidence>
<dbReference type="InterPro" id="IPR050250">
    <property type="entry name" value="Macrolide_Exporter_MacB"/>
</dbReference>
<dbReference type="Proteomes" id="UP000662074">
    <property type="component" value="Unassembled WGS sequence"/>
</dbReference>
<accession>A0A917JC77</accession>
<keyword evidence="3 6" id="KW-0812">Transmembrane</keyword>
<proteinExistence type="predicted"/>
<feature type="transmembrane region" description="Helical" evidence="6">
    <location>
        <begin position="404"/>
        <end position="428"/>
    </location>
</feature>
<dbReference type="GO" id="GO:0022857">
    <property type="term" value="F:transmembrane transporter activity"/>
    <property type="evidence" value="ECO:0007669"/>
    <property type="project" value="TreeGrafter"/>
</dbReference>
<dbReference type="InterPro" id="IPR003838">
    <property type="entry name" value="ABC3_permease_C"/>
</dbReference>
<keyword evidence="2" id="KW-1003">Cell membrane</keyword>
<dbReference type="AlphaFoldDB" id="A0A917JC77"/>
<evidence type="ECO:0000259" key="8">
    <source>
        <dbReference type="Pfam" id="PF12704"/>
    </source>
</evidence>
<dbReference type="Pfam" id="PF12704">
    <property type="entry name" value="MacB_PCD"/>
    <property type="match status" value="2"/>
</dbReference>
<comment type="subcellular location">
    <subcellularLocation>
        <location evidence="1">Cell membrane</location>
        <topology evidence="1">Multi-pass membrane protein</topology>
    </subcellularLocation>
</comment>
<feature type="transmembrane region" description="Helical" evidence="6">
    <location>
        <begin position="358"/>
        <end position="383"/>
    </location>
</feature>
<evidence type="ECO:0000256" key="3">
    <source>
        <dbReference type="ARBA" id="ARBA00022692"/>
    </source>
</evidence>
<feature type="transmembrane region" description="Helical" evidence="6">
    <location>
        <begin position="661"/>
        <end position="684"/>
    </location>
</feature>
<feature type="domain" description="MacB-like periplasmic core" evidence="8">
    <location>
        <begin position="417"/>
        <end position="609"/>
    </location>
</feature>
<dbReference type="GO" id="GO:0005886">
    <property type="term" value="C:plasma membrane"/>
    <property type="evidence" value="ECO:0007669"/>
    <property type="project" value="UniProtKB-SubCell"/>
</dbReference>
<comment type="caution">
    <text evidence="9">The sequence shown here is derived from an EMBL/GenBank/DDBJ whole genome shotgun (WGS) entry which is preliminary data.</text>
</comment>
<name>A0A917JC77_9SPHI</name>
<protein>
    <submittedName>
        <fullName evidence="9">ABC transporter permease</fullName>
    </submittedName>
</protein>
<dbReference type="Pfam" id="PF02687">
    <property type="entry name" value="FtsX"/>
    <property type="match status" value="2"/>
</dbReference>
<evidence type="ECO:0000256" key="4">
    <source>
        <dbReference type="ARBA" id="ARBA00022989"/>
    </source>
</evidence>
<reference evidence="9" key="1">
    <citation type="journal article" date="2014" name="Int. J. Syst. Evol. Microbiol.">
        <title>Complete genome sequence of Corynebacterium casei LMG S-19264T (=DSM 44701T), isolated from a smear-ripened cheese.</title>
        <authorList>
            <consortium name="US DOE Joint Genome Institute (JGI-PGF)"/>
            <person name="Walter F."/>
            <person name="Albersmeier A."/>
            <person name="Kalinowski J."/>
            <person name="Ruckert C."/>
        </authorList>
    </citation>
    <scope>NUCLEOTIDE SEQUENCE</scope>
    <source>
        <strain evidence="9">CCM 8711</strain>
    </source>
</reference>
<feature type="transmembrane region" description="Helical" evidence="6">
    <location>
        <begin position="747"/>
        <end position="770"/>
    </location>
</feature>
<keyword evidence="4 6" id="KW-1133">Transmembrane helix</keyword>
<feature type="domain" description="ABC3 transporter permease C-terminal" evidence="7">
    <location>
        <begin position="271"/>
        <end position="388"/>
    </location>
</feature>